<dbReference type="GO" id="GO:0022857">
    <property type="term" value="F:transmembrane transporter activity"/>
    <property type="evidence" value="ECO:0007669"/>
    <property type="project" value="InterPro"/>
</dbReference>
<reference evidence="8 9" key="1">
    <citation type="submission" date="2016-10" db="EMBL/GenBank/DDBJ databases">
        <authorList>
            <person name="de Groot N.N."/>
        </authorList>
    </citation>
    <scope>NUCLEOTIDE SEQUENCE [LARGE SCALE GENOMIC DNA]</scope>
    <source>
        <strain evidence="8 9">CGMCC 4.7037</strain>
    </source>
</reference>
<dbReference type="CDD" id="cd06173">
    <property type="entry name" value="MFS_MefA_like"/>
    <property type="match status" value="1"/>
</dbReference>
<keyword evidence="3" id="KW-1003">Cell membrane</keyword>
<feature type="transmembrane region" description="Helical" evidence="7">
    <location>
        <begin position="87"/>
        <end position="106"/>
    </location>
</feature>
<feature type="transmembrane region" description="Helical" evidence="7">
    <location>
        <begin position="112"/>
        <end position="135"/>
    </location>
</feature>
<dbReference type="AlphaFoldDB" id="A0A1H6BQU4"/>
<feature type="transmembrane region" description="Helical" evidence="7">
    <location>
        <begin position="386"/>
        <end position="403"/>
    </location>
</feature>
<gene>
    <name evidence="8" type="ORF">SAMN05444920_103569</name>
</gene>
<dbReference type="EMBL" id="FNVT01000003">
    <property type="protein sequence ID" value="SEG63002.1"/>
    <property type="molecule type" value="Genomic_DNA"/>
</dbReference>
<name>A0A1H6BQU4_9ACTN</name>
<evidence type="ECO:0000256" key="1">
    <source>
        <dbReference type="ARBA" id="ARBA00004651"/>
    </source>
</evidence>
<dbReference type="InterPro" id="IPR036259">
    <property type="entry name" value="MFS_trans_sf"/>
</dbReference>
<dbReference type="Proteomes" id="UP000236732">
    <property type="component" value="Unassembled WGS sequence"/>
</dbReference>
<evidence type="ECO:0000256" key="3">
    <source>
        <dbReference type="ARBA" id="ARBA00022475"/>
    </source>
</evidence>
<dbReference type="PANTHER" id="PTHR43266">
    <property type="entry name" value="MACROLIDE-EFFLUX PROTEIN"/>
    <property type="match status" value="1"/>
</dbReference>
<feature type="transmembrane region" description="Helical" evidence="7">
    <location>
        <begin position="265"/>
        <end position="282"/>
    </location>
</feature>
<evidence type="ECO:0000313" key="9">
    <source>
        <dbReference type="Proteomes" id="UP000236732"/>
    </source>
</evidence>
<dbReference type="InterPro" id="IPR011701">
    <property type="entry name" value="MFS"/>
</dbReference>
<feature type="transmembrane region" description="Helical" evidence="7">
    <location>
        <begin position="320"/>
        <end position="342"/>
    </location>
</feature>
<keyword evidence="9" id="KW-1185">Reference proteome</keyword>
<dbReference type="Pfam" id="PF07690">
    <property type="entry name" value="MFS_1"/>
    <property type="match status" value="1"/>
</dbReference>
<comment type="subcellular location">
    <subcellularLocation>
        <location evidence="1">Cell membrane</location>
        <topology evidence="1">Multi-pass membrane protein</topology>
    </subcellularLocation>
</comment>
<sequence length="419" mass="43435">MSPSCPPSSGSLFALLRGNADVRRLIGACAFSLSGDWFAFVALSGFVYHHTGSAGWTALLFAINSLPGVLLFPLIGPMTDRFDRQRLRVACDLGSVVPVIGLLIAFHAGSVALALGCLAALSVLAAVAGPIPEAALPNLVTSRELPLAQTVIGSLYSAGLLVGAGLGGVVTAAWGTSATLLIDGASFLVSALLVAKIKRPFSSAMTTRRLRIRADTAELWRFLRTTPVASALMWLTAGLRLCYGMVGLLPLYALDRFHVGDAGVGALYLAQGLGAVLGPFVGRLLTGSSTRRRLYVASAALATFGLGYLLLAHSTHLGPGMAAALLGHIGVGACAILALNGLQLTTPDHLRGRVMVFVFSLSSALQGLSTLAVAPMAATIGMTDTTRLLGAFAVFYAITWSIGSTRIRTKQLDAPHEAA</sequence>
<keyword evidence="6 7" id="KW-0472">Membrane</keyword>
<feature type="transmembrane region" description="Helical" evidence="7">
    <location>
        <begin position="54"/>
        <end position="75"/>
    </location>
</feature>
<feature type="transmembrane region" description="Helical" evidence="7">
    <location>
        <begin position="354"/>
        <end position="374"/>
    </location>
</feature>
<protein>
    <submittedName>
        <fullName evidence="8">Predicted arabinose efflux permease, MFS family</fullName>
    </submittedName>
</protein>
<proteinExistence type="predicted"/>
<feature type="transmembrane region" description="Helical" evidence="7">
    <location>
        <begin position="147"/>
        <end position="166"/>
    </location>
</feature>
<keyword evidence="2" id="KW-0813">Transport</keyword>
<evidence type="ECO:0000256" key="7">
    <source>
        <dbReference type="SAM" id="Phobius"/>
    </source>
</evidence>
<evidence type="ECO:0000256" key="2">
    <source>
        <dbReference type="ARBA" id="ARBA00022448"/>
    </source>
</evidence>
<keyword evidence="5 7" id="KW-1133">Transmembrane helix</keyword>
<evidence type="ECO:0000313" key="8">
    <source>
        <dbReference type="EMBL" id="SEG63002.1"/>
    </source>
</evidence>
<dbReference type="GO" id="GO:0005886">
    <property type="term" value="C:plasma membrane"/>
    <property type="evidence" value="ECO:0007669"/>
    <property type="project" value="UniProtKB-SubCell"/>
</dbReference>
<feature type="transmembrane region" description="Helical" evidence="7">
    <location>
        <begin position="231"/>
        <end position="253"/>
    </location>
</feature>
<evidence type="ECO:0000256" key="6">
    <source>
        <dbReference type="ARBA" id="ARBA00023136"/>
    </source>
</evidence>
<organism evidence="8 9">
    <name type="scientific">Nonomuraea solani</name>
    <dbReference type="NCBI Taxonomy" id="1144553"/>
    <lineage>
        <taxon>Bacteria</taxon>
        <taxon>Bacillati</taxon>
        <taxon>Actinomycetota</taxon>
        <taxon>Actinomycetes</taxon>
        <taxon>Streptosporangiales</taxon>
        <taxon>Streptosporangiaceae</taxon>
        <taxon>Nonomuraea</taxon>
    </lineage>
</organism>
<evidence type="ECO:0000256" key="4">
    <source>
        <dbReference type="ARBA" id="ARBA00022692"/>
    </source>
</evidence>
<feature type="transmembrane region" description="Helical" evidence="7">
    <location>
        <begin position="172"/>
        <end position="195"/>
    </location>
</feature>
<keyword evidence="4 7" id="KW-0812">Transmembrane</keyword>
<dbReference type="PANTHER" id="PTHR43266:SF10">
    <property type="entry name" value="BACILYSIN EXPORTER BACE-RELATED"/>
    <property type="match status" value="1"/>
</dbReference>
<dbReference type="Gene3D" id="1.20.1250.20">
    <property type="entry name" value="MFS general substrate transporter like domains"/>
    <property type="match status" value="1"/>
</dbReference>
<evidence type="ECO:0000256" key="5">
    <source>
        <dbReference type="ARBA" id="ARBA00022989"/>
    </source>
</evidence>
<accession>A0A1H6BQU4</accession>
<dbReference type="SUPFAM" id="SSF103473">
    <property type="entry name" value="MFS general substrate transporter"/>
    <property type="match status" value="1"/>
</dbReference>
<feature type="transmembrane region" description="Helical" evidence="7">
    <location>
        <begin position="294"/>
        <end position="314"/>
    </location>
</feature>